<dbReference type="InterPro" id="IPR027474">
    <property type="entry name" value="L-asparaginase_N"/>
</dbReference>
<feature type="domain" description="L-asparaginase N-terminal" evidence="2">
    <location>
        <begin position="9"/>
        <end position="124"/>
    </location>
</feature>
<dbReference type="InterPro" id="IPR040919">
    <property type="entry name" value="Asparaginase_C"/>
</dbReference>
<dbReference type="PIRSF" id="PIRSF001220">
    <property type="entry name" value="L-ASNase_gatD"/>
    <property type="match status" value="1"/>
</dbReference>
<dbReference type="Proteomes" id="UP000199645">
    <property type="component" value="Unassembled WGS sequence"/>
</dbReference>
<dbReference type="Pfam" id="PF00710">
    <property type="entry name" value="Asparaginase"/>
    <property type="match status" value="1"/>
</dbReference>
<evidence type="ECO:0000313" key="5">
    <source>
        <dbReference type="Proteomes" id="UP000199645"/>
    </source>
</evidence>
<gene>
    <name evidence="4" type="ORF">SAMN05421541_106272</name>
</gene>
<name>A0A1I2G8B0_9ACTN</name>
<sequence length="255" mass="25799">MRCVSSSPRVLVAGLGGTIAMTGDAAGGVSPTLSARDLVDAVPGLDGSGADLEVVTFRNRPGAALTLGDLVELSGLLARGFADGVVGAVVTQGTDTIEETAYVLGLLHPGDEPIVVTGRALPLPPVGLSPTVGLYTATLGDDGGLLPVLAGSLDGLVIAGFGVGHVPESWVPHLAAIARRIPVVLTSRTGAGFTATSTYGYPGAERDLLARGLITGGALDPYKCRLLLQLLLATTPSAGEAREAFIDITRAADRR</sequence>
<evidence type="ECO:0000259" key="2">
    <source>
        <dbReference type="Pfam" id="PF00710"/>
    </source>
</evidence>
<dbReference type="PIRSF" id="PIRSF500176">
    <property type="entry name" value="L_ASNase"/>
    <property type="match status" value="1"/>
</dbReference>
<dbReference type="PRINTS" id="PR00139">
    <property type="entry name" value="ASNGLNASE"/>
</dbReference>
<dbReference type="EMBL" id="FONV01000006">
    <property type="protein sequence ID" value="SFF13210.1"/>
    <property type="molecule type" value="Genomic_DNA"/>
</dbReference>
<evidence type="ECO:0000259" key="3">
    <source>
        <dbReference type="Pfam" id="PF17763"/>
    </source>
</evidence>
<evidence type="ECO:0000256" key="1">
    <source>
        <dbReference type="PIRSR" id="PIRSR001220-1"/>
    </source>
</evidence>
<organism evidence="4 5">
    <name type="scientific">Actinoplanes philippinensis</name>
    <dbReference type="NCBI Taxonomy" id="35752"/>
    <lineage>
        <taxon>Bacteria</taxon>
        <taxon>Bacillati</taxon>
        <taxon>Actinomycetota</taxon>
        <taxon>Actinomycetes</taxon>
        <taxon>Micromonosporales</taxon>
        <taxon>Micromonosporaceae</taxon>
        <taxon>Actinoplanes</taxon>
    </lineage>
</organism>
<dbReference type="Pfam" id="PF17763">
    <property type="entry name" value="Asparaginase_C"/>
    <property type="match status" value="1"/>
</dbReference>
<protein>
    <submittedName>
        <fullName evidence="4">Asparaginase</fullName>
    </submittedName>
</protein>
<dbReference type="PANTHER" id="PTHR11707">
    <property type="entry name" value="L-ASPARAGINASE"/>
    <property type="match status" value="1"/>
</dbReference>
<dbReference type="InterPro" id="IPR027473">
    <property type="entry name" value="L-asparaginase_C"/>
</dbReference>
<dbReference type="STRING" id="35752.SAMN05421541_106272"/>
<reference evidence="4 5" key="1">
    <citation type="submission" date="2016-10" db="EMBL/GenBank/DDBJ databases">
        <authorList>
            <person name="de Groot N.N."/>
        </authorList>
    </citation>
    <scope>NUCLEOTIDE SEQUENCE [LARGE SCALE GENOMIC DNA]</scope>
    <source>
        <strain evidence="4 5">DSM 43019</strain>
    </source>
</reference>
<dbReference type="GO" id="GO:0004067">
    <property type="term" value="F:asparaginase activity"/>
    <property type="evidence" value="ECO:0007669"/>
    <property type="project" value="UniProtKB-UniRule"/>
</dbReference>
<dbReference type="SMART" id="SM00870">
    <property type="entry name" value="Asparaginase"/>
    <property type="match status" value="1"/>
</dbReference>
<dbReference type="Gene3D" id="3.40.50.1170">
    <property type="entry name" value="L-asparaginase, N-terminal domain"/>
    <property type="match status" value="1"/>
</dbReference>
<dbReference type="InterPro" id="IPR006034">
    <property type="entry name" value="Asparaginase/glutaminase-like"/>
</dbReference>
<keyword evidence="5" id="KW-1185">Reference proteome</keyword>
<evidence type="ECO:0000313" key="4">
    <source>
        <dbReference type="EMBL" id="SFF13210.1"/>
    </source>
</evidence>
<feature type="domain" description="Asparaginase/glutaminase C-terminal" evidence="3">
    <location>
        <begin position="132"/>
        <end position="245"/>
    </location>
</feature>
<dbReference type="Gene3D" id="3.40.50.40">
    <property type="match status" value="1"/>
</dbReference>
<dbReference type="PANTHER" id="PTHR11707:SF28">
    <property type="entry name" value="60 KDA LYSOPHOSPHOLIPASE"/>
    <property type="match status" value="1"/>
</dbReference>
<proteinExistence type="predicted"/>
<dbReference type="PROSITE" id="PS51732">
    <property type="entry name" value="ASN_GLN_ASE_3"/>
    <property type="match status" value="1"/>
</dbReference>
<accession>A0A1I2G8B0</accession>
<dbReference type="InterPro" id="IPR036152">
    <property type="entry name" value="Asp/glu_Ase-like_sf"/>
</dbReference>
<feature type="active site" description="O-isoaspartyl threonine intermediate" evidence="1">
    <location>
        <position position="18"/>
    </location>
</feature>
<dbReference type="AlphaFoldDB" id="A0A1I2G8B0"/>
<dbReference type="SUPFAM" id="SSF53774">
    <property type="entry name" value="Glutaminase/Asparaginase"/>
    <property type="match status" value="1"/>
</dbReference>
<dbReference type="InterPro" id="IPR037152">
    <property type="entry name" value="L-asparaginase_N_sf"/>
</dbReference>